<organism evidence="2 3">
    <name type="scientific">Flavobacterium algoritolerans</name>
    <dbReference type="NCBI Taxonomy" id="3041254"/>
    <lineage>
        <taxon>Bacteria</taxon>
        <taxon>Pseudomonadati</taxon>
        <taxon>Bacteroidota</taxon>
        <taxon>Flavobacteriia</taxon>
        <taxon>Flavobacteriales</taxon>
        <taxon>Flavobacteriaceae</taxon>
        <taxon>Flavobacterium</taxon>
    </lineage>
</organism>
<gene>
    <name evidence="2" type="ORF">QLS65_06905</name>
</gene>
<comment type="caution">
    <text evidence="2">The sequence shown here is derived from an EMBL/GenBank/DDBJ whole genome shotgun (WGS) entry which is preliminary data.</text>
</comment>
<sequence>MKLTKLLFLIVVTLAMSSFKKKTTDYTTIEKPEVLSREFYQIKTYIFKTEQQVETTEKYLKEAFLPGLKKLGIKNIGVFKPRPNATDTIKKVMLVIPFSSMTQFLGLEDKLAKDKTYLAAGADYLNASYKQAPYLRIESILLKAFSDHQFLSTPVLNSPRANRVYELRSYESATEAIYKNKVDMFNAGGEVKLFDRLAFNAVFYGEVISGAKMPNLMYMTTFADQESRDSHWKAFVDSPEWKGLIAMEKYKNNISHIDITFLYPTDYSDY</sequence>
<proteinExistence type="predicted"/>
<dbReference type="Gene3D" id="3.30.70.100">
    <property type="match status" value="2"/>
</dbReference>
<dbReference type="RefSeq" id="WP_282716160.1">
    <property type="nucleotide sequence ID" value="NZ_JASCRZ010000002.1"/>
</dbReference>
<dbReference type="Pfam" id="PF07978">
    <property type="entry name" value="NIPSNAP"/>
    <property type="match status" value="1"/>
</dbReference>
<keyword evidence="3" id="KW-1185">Reference proteome</keyword>
<dbReference type="Proteomes" id="UP001243403">
    <property type="component" value="Unassembled WGS sequence"/>
</dbReference>
<dbReference type="EMBL" id="JASCRZ010000002">
    <property type="protein sequence ID" value="MDI5894617.1"/>
    <property type="molecule type" value="Genomic_DNA"/>
</dbReference>
<accession>A0ABT6V8U4</accession>
<dbReference type="InterPro" id="IPR012577">
    <property type="entry name" value="NIPSNAP"/>
</dbReference>
<feature type="domain" description="NIPSNAP" evidence="1">
    <location>
        <begin position="165"/>
        <end position="268"/>
    </location>
</feature>
<evidence type="ECO:0000259" key="1">
    <source>
        <dbReference type="Pfam" id="PF07978"/>
    </source>
</evidence>
<evidence type="ECO:0000313" key="2">
    <source>
        <dbReference type="EMBL" id="MDI5894617.1"/>
    </source>
</evidence>
<protein>
    <submittedName>
        <fullName evidence="2">NIPSNAP family protein</fullName>
    </submittedName>
</protein>
<dbReference type="InterPro" id="IPR011008">
    <property type="entry name" value="Dimeric_a/b-barrel"/>
</dbReference>
<dbReference type="SUPFAM" id="SSF54909">
    <property type="entry name" value="Dimeric alpha+beta barrel"/>
    <property type="match status" value="1"/>
</dbReference>
<name>A0ABT6V8U4_9FLAO</name>
<evidence type="ECO:0000313" key="3">
    <source>
        <dbReference type="Proteomes" id="UP001243403"/>
    </source>
</evidence>
<reference evidence="2 3" key="1">
    <citation type="submission" date="2023-04" db="EMBL/GenBank/DDBJ databases">
        <title>Two novel species of Flavobacterium.</title>
        <authorList>
            <person name="Liu Q."/>
            <person name="Xin Y.-H."/>
        </authorList>
    </citation>
    <scope>NUCLEOTIDE SEQUENCE [LARGE SCALE GENOMIC DNA]</scope>
    <source>
        <strain evidence="2 3">LB1P51</strain>
    </source>
</reference>